<feature type="region of interest" description="Disordered" evidence="1">
    <location>
        <begin position="46"/>
        <end position="85"/>
    </location>
</feature>
<evidence type="ECO:0000256" key="1">
    <source>
        <dbReference type="SAM" id="MobiDB-lite"/>
    </source>
</evidence>
<evidence type="ECO:0000313" key="2">
    <source>
        <dbReference type="EMBL" id="KAF9803888.1"/>
    </source>
</evidence>
<protein>
    <submittedName>
        <fullName evidence="2">Uncharacterized protein</fullName>
    </submittedName>
</protein>
<accession>A0A8H7NU66</accession>
<feature type="region of interest" description="Disordered" evidence="1">
    <location>
        <begin position="1"/>
        <end position="23"/>
    </location>
</feature>
<proteinExistence type="predicted"/>
<dbReference type="EMBL" id="JADOXO010000473">
    <property type="protein sequence ID" value="KAF9803888.1"/>
    <property type="molecule type" value="Genomic_DNA"/>
</dbReference>
<organism evidence="2 3">
    <name type="scientific">Rhodonia placenta</name>
    <dbReference type="NCBI Taxonomy" id="104341"/>
    <lineage>
        <taxon>Eukaryota</taxon>
        <taxon>Fungi</taxon>
        <taxon>Dikarya</taxon>
        <taxon>Basidiomycota</taxon>
        <taxon>Agaricomycotina</taxon>
        <taxon>Agaricomycetes</taxon>
        <taxon>Polyporales</taxon>
        <taxon>Adustoporiaceae</taxon>
        <taxon>Rhodonia</taxon>
    </lineage>
</organism>
<feature type="compositionally biased region" description="Basic residues" evidence="1">
    <location>
        <begin position="1"/>
        <end position="19"/>
    </location>
</feature>
<reference evidence="2" key="2">
    <citation type="journal article" name="Front. Microbiol.">
        <title>Degradative Capacity of Two Strains of Rhodonia placenta: From Phenotype to Genotype.</title>
        <authorList>
            <person name="Kolle M."/>
            <person name="Horta M.A.C."/>
            <person name="Nowrousian M."/>
            <person name="Ohm R.A."/>
            <person name="Benz J.P."/>
            <person name="Pilgard A."/>
        </authorList>
    </citation>
    <scope>NUCLEOTIDE SEQUENCE</scope>
    <source>
        <strain evidence="2">FPRL280</strain>
    </source>
</reference>
<comment type="caution">
    <text evidence="2">The sequence shown here is derived from an EMBL/GenBank/DDBJ whole genome shotgun (WGS) entry which is preliminary data.</text>
</comment>
<sequence>MRRKLGKKKSRVGRRRIGKHSPQFSYGWPIRCLSTSRWRRQVTMLGRNSRQCTRRRASSRSSKHAARWSAQYARRIKTSRNSYDR</sequence>
<gene>
    <name evidence="2" type="ORF">IEO21_09538</name>
</gene>
<reference evidence="2" key="1">
    <citation type="submission" date="2020-11" db="EMBL/GenBank/DDBJ databases">
        <authorList>
            <person name="Koelle M."/>
            <person name="Horta M.A.C."/>
            <person name="Nowrousian M."/>
            <person name="Ohm R.A."/>
            <person name="Benz P."/>
            <person name="Pilgard A."/>
        </authorList>
    </citation>
    <scope>NUCLEOTIDE SEQUENCE</scope>
    <source>
        <strain evidence="2">FPRL280</strain>
    </source>
</reference>
<feature type="compositionally biased region" description="Basic residues" evidence="1">
    <location>
        <begin position="52"/>
        <end position="66"/>
    </location>
</feature>
<evidence type="ECO:0000313" key="3">
    <source>
        <dbReference type="Proteomes" id="UP000639403"/>
    </source>
</evidence>
<dbReference type="Proteomes" id="UP000639403">
    <property type="component" value="Unassembled WGS sequence"/>
</dbReference>
<dbReference type="AlphaFoldDB" id="A0A8H7NU66"/>
<name>A0A8H7NU66_9APHY</name>